<gene>
    <name evidence="4" type="ORF">DGAL_LOCUS2774</name>
</gene>
<dbReference type="PANTHER" id="PTHR10380:SF196">
    <property type="entry name" value="CUTICULAR PROTEIN 72EA"/>
    <property type="match status" value="1"/>
</dbReference>
<evidence type="ECO:0000313" key="4">
    <source>
        <dbReference type="EMBL" id="CAH0100518.1"/>
    </source>
</evidence>
<feature type="signal peptide" evidence="3">
    <location>
        <begin position="1"/>
        <end position="19"/>
    </location>
</feature>
<evidence type="ECO:0000256" key="2">
    <source>
        <dbReference type="PROSITE-ProRule" id="PRU00497"/>
    </source>
</evidence>
<dbReference type="EMBL" id="CAKKLH010000038">
    <property type="protein sequence ID" value="CAH0100518.1"/>
    <property type="molecule type" value="Genomic_DNA"/>
</dbReference>
<dbReference type="OrthoDB" id="6515429at2759"/>
<feature type="chain" id="PRO_5035292665" description="Cuticular protein" evidence="3">
    <location>
        <begin position="20"/>
        <end position="276"/>
    </location>
</feature>
<dbReference type="Proteomes" id="UP000789390">
    <property type="component" value="Unassembled WGS sequence"/>
</dbReference>
<accession>A0A8J2WGC5</accession>
<dbReference type="InterPro" id="IPR000618">
    <property type="entry name" value="Insect_cuticle"/>
</dbReference>
<dbReference type="GO" id="GO:0008010">
    <property type="term" value="F:structural constituent of chitin-based larval cuticle"/>
    <property type="evidence" value="ECO:0007669"/>
    <property type="project" value="TreeGrafter"/>
</dbReference>
<sequence>MLSTVGFCFCVLAAVVVDAQSTYPSAGVAPDVTLPVGVTMTKHHAQDELGQATFGYAHPGQASTNYRDALGNQIGSYAYWNPEGKQVKVSYTADHRGFRVLSNDLPVAPSANLVPAPVQDTVEVAQAKSNHMAAVAAAKAKLSPSVAVPTPVALPATVSNLPVPVQDTFEVAAAKRDHAAKWNAAKAAADAANLRSLYRHGAPSVYNYGNPSAYYNNFAVAGPVAYNQQAYISPHLQPLSYNLPPYHQHHIMPAAYGNYAAPAFANHASAHYPMVV</sequence>
<dbReference type="GO" id="GO:0062129">
    <property type="term" value="C:chitin-based extracellular matrix"/>
    <property type="evidence" value="ECO:0007669"/>
    <property type="project" value="TreeGrafter"/>
</dbReference>
<dbReference type="PROSITE" id="PS00233">
    <property type="entry name" value="CHIT_BIND_RR_1"/>
    <property type="match status" value="1"/>
</dbReference>
<dbReference type="Pfam" id="PF00379">
    <property type="entry name" value="Chitin_bind_4"/>
    <property type="match status" value="1"/>
</dbReference>
<protein>
    <recommendedName>
        <fullName evidence="6">Cuticular protein</fullName>
    </recommendedName>
</protein>
<dbReference type="PANTHER" id="PTHR10380">
    <property type="entry name" value="CUTICLE PROTEIN"/>
    <property type="match status" value="1"/>
</dbReference>
<dbReference type="InterPro" id="IPR031311">
    <property type="entry name" value="CHIT_BIND_RR_consensus"/>
</dbReference>
<comment type="caution">
    <text evidence="4">The sequence shown here is derived from an EMBL/GenBank/DDBJ whole genome shotgun (WGS) entry which is preliminary data.</text>
</comment>
<keyword evidence="5" id="KW-1185">Reference proteome</keyword>
<name>A0A8J2WGC5_9CRUS</name>
<evidence type="ECO:0000256" key="1">
    <source>
        <dbReference type="ARBA" id="ARBA00022460"/>
    </source>
</evidence>
<evidence type="ECO:0008006" key="6">
    <source>
        <dbReference type="Google" id="ProtNLM"/>
    </source>
</evidence>
<proteinExistence type="predicted"/>
<keyword evidence="1 2" id="KW-0193">Cuticle</keyword>
<dbReference type="PROSITE" id="PS51155">
    <property type="entry name" value="CHIT_BIND_RR_2"/>
    <property type="match status" value="1"/>
</dbReference>
<organism evidence="4 5">
    <name type="scientific">Daphnia galeata</name>
    <dbReference type="NCBI Taxonomy" id="27404"/>
    <lineage>
        <taxon>Eukaryota</taxon>
        <taxon>Metazoa</taxon>
        <taxon>Ecdysozoa</taxon>
        <taxon>Arthropoda</taxon>
        <taxon>Crustacea</taxon>
        <taxon>Branchiopoda</taxon>
        <taxon>Diplostraca</taxon>
        <taxon>Cladocera</taxon>
        <taxon>Anomopoda</taxon>
        <taxon>Daphniidae</taxon>
        <taxon>Daphnia</taxon>
    </lineage>
</organism>
<evidence type="ECO:0000313" key="5">
    <source>
        <dbReference type="Proteomes" id="UP000789390"/>
    </source>
</evidence>
<reference evidence="4" key="1">
    <citation type="submission" date="2021-11" db="EMBL/GenBank/DDBJ databases">
        <authorList>
            <person name="Schell T."/>
        </authorList>
    </citation>
    <scope>NUCLEOTIDE SEQUENCE</scope>
    <source>
        <strain evidence="4">M5</strain>
    </source>
</reference>
<keyword evidence="3" id="KW-0732">Signal</keyword>
<dbReference type="InterPro" id="IPR050468">
    <property type="entry name" value="Cuticle_Struct_Prot"/>
</dbReference>
<evidence type="ECO:0000256" key="3">
    <source>
        <dbReference type="SAM" id="SignalP"/>
    </source>
</evidence>
<dbReference type="AlphaFoldDB" id="A0A8J2WGC5"/>